<evidence type="ECO:0000313" key="5">
    <source>
        <dbReference type="Proteomes" id="UP001230951"/>
    </source>
</evidence>
<evidence type="ECO:0000313" key="6">
    <source>
        <dbReference type="Proteomes" id="UP001242995"/>
    </source>
</evidence>
<dbReference type="EMBL" id="JAUSRG010000006">
    <property type="protein sequence ID" value="MDP9905536.1"/>
    <property type="molecule type" value="Genomic_DNA"/>
</dbReference>
<evidence type="ECO:0000313" key="4">
    <source>
        <dbReference type="EMBL" id="MDQ0178724.1"/>
    </source>
</evidence>
<feature type="domain" description="Alpha/beta hydrolase fold-3" evidence="2">
    <location>
        <begin position="50"/>
        <end position="268"/>
    </location>
</feature>
<dbReference type="AlphaFoldDB" id="A0AAW8DIR2"/>
<comment type="caution">
    <text evidence="3">The sequence shown here is derived from an EMBL/GenBank/DDBJ whole genome shotgun (WGS) entry which is preliminary data.</text>
</comment>
<dbReference type="PANTHER" id="PTHR48081:SF8">
    <property type="entry name" value="ALPHA_BETA HYDROLASE FOLD-3 DOMAIN-CONTAINING PROTEIN-RELATED"/>
    <property type="match status" value="1"/>
</dbReference>
<dbReference type="RefSeq" id="WP_306961622.1">
    <property type="nucleotide sequence ID" value="NZ_JAUSRG010000006.1"/>
</dbReference>
<protein>
    <submittedName>
        <fullName evidence="3">Acetyl esterase/lipase</fullName>
    </submittedName>
</protein>
<dbReference type="InterPro" id="IPR050300">
    <property type="entry name" value="GDXG_lipolytic_enzyme"/>
</dbReference>
<name>A0AAW8DIR2_9MICC</name>
<gene>
    <name evidence="3" type="ORF">J2S90_002507</name>
    <name evidence="4" type="ORF">J2S93_000131</name>
</gene>
<dbReference type="InterPro" id="IPR029058">
    <property type="entry name" value="AB_hydrolase_fold"/>
</dbReference>
<reference evidence="3 5" key="1">
    <citation type="submission" date="2023-07" db="EMBL/GenBank/DDBJ databases">
        <title>Sorghum-associated microbial communities from plants grown in Nebraska, USA.</title>
        <authorList>
            <person name="Schachtman D."/>
        </authorList>
    </citation>
    <scope>NUCLEOTIDE SEQUENCE</scope>
    <source>
        <strain evidence="3">DS1006</strain>
        <strain evidence="4 5">DS1016</strain>
    </source>
</reference>
<dbReference type="GO" id="GO:0016787">
    <property type="term" value="F:hydrolase activity"/>
    <property type="evidence" value="ECO:0007669"/>
    <property type="project" value="UniProtKB-KW"/>
</dbReference>
<dbReference type="Proteomes" id="UP001230951">
    <property type="component" value="Unassembled WGS sequence"/>
</dbReference>
<dbReference type="SUPFAM" id="SSF53474">
    <property type="entry name" value="alpha/beta-Hydrolases"/>
    <property type="match status" value="1"/>
</dbReference>
<proteinExistence type="predicted"/>
<organism evidence="3 6">
    <name type="scientific">Arthrobacter bambusae</name>
    <dbReference type="NCBI Taxonomy" id="1338426"/>
    <lineage>
        <taxon>Bacteria</taxon>
        <taxon>Bacillati</taxon>
        <taxon>Actinomycetota</taxon>
        <taxon>Actinomycetes</taxon>
        <taxon>Micrococcales</taxon>
        <taxon>Micrococcaceae</taxon>
        <taxon>Arthrobacter</taxon>
    </lineage>
</organism>
<sequence>MSETQNSLASKVGDAADHFVNGREGPVRVRVYPGVATRLDRVRAPEGAGLVWVHGGSFTHGTLEWPEADYTARAFAARGVTVVSVDYRLCGNGIHWPAPSDDVLDAWAWTLDNAPELAIDPTRLVLGGASAGGNLAVGVILRLIEAAGPHSAIPVGAFLAYPTLHAVQPPTPTAITSLLAGLADPDVFSPRNVLRMYENFLGGPASAAPVAAIPGTAAIEQLRGFPRTIMINNEADELRVSGEAFASNLAESGTSIEVVTEPGTEHGHLNRPEDGIAERSIDRVVEWLNRQ</sequence>
<dbReference type="InterPro" id="IPR013094">
    <property type="entry name" value="AB_hydrolase_3"/>
</dbReference>
<accession>A0AAW8DIR2</accession>
<evidence type="ECO:0000313" key="3">
    <source>
        <dbReference type="EMBL" id="MDP9905536.1"/>
    </source>
</evidence>
<dbReference type="EMBL" id="JAUSTF010000001">
    <property type="protein sequence ID" value="MDQ0178724.1"/>
    <property type="molecule type" value="Genomic_DNA"/>
</dbReference>
<dbReference type="Pfam" id="PF07859">
    <property type="entry name" value="Abhydrolase_3"/>
    <property type="match status" value="1"/>
</dbReference>
<dbReference type="PANTHER" id="PTHR48081">
    <property type="entry name" value="AB HYDROLASE SUPERFAMILY PROTEIN C4A8.06C"/>
    <property type="match status" value="1"/>
</dbReference>
<evidence type="ECO:0000256" key="1">
    <source>
        <dbReference type="ARBA" id="ARBA00022801"/>
    </source>
</evidence>
<dbReference type="Gene3D" id="3.40.50.1820">
    <property type="entry name" value="alpha/beta hydrolase"/>
    <property type="match status" value="1"/>
</dbReference>
<keyword evidence="5" id="KW-1185">Reference proteome</keyword>
<dbReference type="Proteomes" id="UP001242995">
    <property type="component" value="Unassembled WGS sequence"/>
</dbReference>
<evidence type="ECO:0000259" key="2">
    <source>
        <dbReference type="Pfam" id="PF07859"/>
    </source>
</evidence>
<keyword evidence="1" id="KW-0378">Hydrolase</keyword>